<proteinExistence type="predicted"/>
<dbReference type="Proteomes" id="UP000219336">
    <property type="component" value="Unassembled WGS sequence"/>
</dbReference>
<dbReference type="EMBL" id="OANU01000065">
    <property type="protein sequence ID" value="SNX49657.1"/>
    <property type="molecule type" value="Genomic_DNA"/>
</dbReference>
<name>A0A240ELT5_9VIBR</name>
<organism evidence="1 2">
    <name type="scientific">Vibrio thalassae</name>
    <dbReference type="NCBI Taxonomy" id="1243014"/>
    <lineage>
        <taxon>Bacteria</taxon>
        <taxon>Pseudomonadati</taxon>
        <taxon>Pseudomonadota</taxon>
        <taxon>Gammaproteobacteria</taxon>
        <taxon>Vibrionales</taxon>
        <taxon>Vibrionaceae</taxon>
        <taxon>Vibrio</taxon>
    </lineage>
</organism>
<reference evidence="2" key="1">
    <citation type="submission" date="2016-06" db="EMBL/GenBank/DDBJ databases">
        <authorList>
            <person name="Rodrigo-Torres L."/>
            <person name="Arahal R.D."/>
            <person name="Lucena T."/>
        </authorList>
    </citation>
    <scope>NUCLEOTIDE SEQUENCE [LARGE SCALE GENOMIC DNA]</scope>
    <source>
        <strain evidence="2">CECT8203</strain>
    </source>
</reference>
<dbReference type="InterPro" id="IPR029061">
    <property type="entry name" value="THDP-binding"/>
</dbReference>
<dbReference type="AlphaFoldDB" id="A0A240ELT5"/>
<gene>
    <name evidence="1" type="ORF">VTH8203_03305</name>
</gene>
<evidence type="ECO:0000313" key="1">
    <source>
        <dbReference type="EMBL" id="SNX49657.1"/>
    </source>
</evidence>
<accession>A0A240ELT5</accession>
<evidence type="ECO:0000313" key="2">
    <source>
        <dbReference type="Proteomes" id="UP000219336"/>
    </source>
</evidence>
<protein>
    <submittedName>
        <fullName evidence="1">Uncharacterized protein</fullName>
    </submittedName>
</protein>
<dbReference type="Gene3D" id="3.40.50.970">
    <property type="match status" value="1"/>
</dbReference>
<dbReference type="SUPFAM" id="SSF52518">
    <property type="entry name" value="Thiamin diphosphate-binding fold (THDP-binding)"/>
    <property type="match status" value="1"/>
</dbReference>
<keyword evidence="2" id="KW-1185">Reference proteome</keyword>
<sequence>MTPRLCSRFLPLTVLIAISTVNSPSYPGLTTVIHGNGAVAHVMDYVCGGVIGYPITPSTEISELYEAFRA</sequence>